<reference evidence="2" key="2">
    <citation type="journal article" date="2017" name="Stand. Genomic Sci.">
        <title>Complete genome sequence of the sulfur-oxidizing chemolithoautotrophic Sulfurovum lithotrophicum 42BKTT.</title>
        <authorList>
            <person name="Jeon W."/>
            <person name="Priscilla L."/>
            <person name="Park G."/>
            <person name="Lee H."/>
            <person name="Lee N."/>
            <person name="Lee D."/>
            <person name="Kwon H."/>
            <person name="Ahn I."/>
            <person name="Lee C."/>
            <person name="Lee H."/>
            <person name="Ahn J."/>
        </authorList>
    </citation>
    <scope>NUCLEOTIDE SEQUENCE [LARGE SCALE GENOMIC DNA]</scope>
    <source>
        <strain evidence="2">ATCC BAA-797 / 42BKT</strain>
    </source>
</reference>
<dbReference type="Pfam" id="PF26363">
    <property type="entry name" value="Phospholipase-like"/>
    <property type="match status" value="1"/>
</dbReference>
<keyword evidence="2" id="KW-1185">Reference proteome</keyword>
<evidence type="ECO:0000313" key="1">
    <source>
        <dbReference type="EMBL" id="AKF25029.1"/>
    </source>
</evidence>
<dbReference type="Proteomes" id="UP000034444">
    <property type="component" value="Chromosome"/>
</dbReference>
<evidence type="ECO:0000313" key="2">
    <source>
        <dbReference type="Proteomes" id="UP000034444"/>
    </source>
</evidence>
<sequence length="268" mass="30788">MSSKNEKNGIFKEVKIPETQNISTLLSDKKSLEKCKCSYNTRFGIFKEDINILNTVSQESYVYAIMSSNAYNRKVQIDIPGWKRTKRMINQHGFSADIYVSDDEKRVVIAFRGTDDKNDWKYGNTDIDLDGQYGDADELFKYVLSEYPGKTIMTTGHSLGGGLAMHISLLNKDVDAVVFHPSPRVFANRNYDQYENLITIIYEAGEILTFVRKLFSTLKKIKHQTYRYNFLGGLSVKEHSIEAFARCMYASLHKKESQYEALCKKNTL</sequence>
<organism evidence="1 2">
    <name type="scientific">Sulfurovum lithotrophicum</name>
    <dbReference type="NCBI Taxonomy" id="206403"/>
    <lineage>
        <taxon>Bacteria</taxon>
        <taxon>Pseudomonadati</taxon>
        <taxon>Campylobacterota</taxon>
        <taxon>Epsilonproteobacteria</taxon>
        <taxon>Campylobacterales</taxon>
        <taxon>Sulfurovaceae</taxon>
        <taxon>Sulfurovum</taxon>
    </lineage>
</organism>
<dbReference type="SUPFAM" id="SSF53474">
    <property type="entry name" value="alpha/beta-Hydrolases"/>
    <property type="match status" value="1"/>
</dbReference>
<proteinExistence type="predicted"/>
<protein>
    <recommendedName>
        <fullName evidence="3">Fungal lipase-like domain-containing protein</fullName>
    </recommendedName>
</protein>
<dbReference type="AlphaFoldDB" id="A0A7U4M1B1"/>
<dbReference type="RefSeq" id="WP_046551112.1">
    <property type="nucleotide sequence ID" value="NZ_CP011308.1"/>
</dbReference>
<evidence type="ECO:0008006" key="3">
    <source>
        <dbReference type="Google" id="ProtNLM"/>
    </source>
</evidence>
<name>A0A7U4M1B1_9BACT</name>
<dbReference type="KEGG" id="slh:YH65_06205"/>
<dbReference type="Gene3D" id="3.40.50.1820">
    <property type="entry name" value="alpha/beta hydrolase"/>
    <property type="match status" value="1"/>
</dbReference>
<gene>
    <name evidence="1" type="ORF">YH65_06205</name>
</gene>
<reference evidence="1 2" key="1">
    <citation type="submission" date="2015-04" db="EMBL/GenBank/DDBJ databases">
        <title>Complete genome sequence of Sulfurovum lithotrophicum ATCC BAA-797T.</title>
        <authorList>
            <person name="Ahn J."/>
            <person name="Park G."/>
            <person name="Jeon W."/>
            <person name="Jang Y."/>
            <person name="Jang M."/>
            <person name="Lee H."/>
            <person name="Lee H."/>
        </authorList>
    </citation>
    <scope>NUCLEOTIDE SEQUENCE [LARGE SCALE GENOMIC DNA]</scope>
    <source>
        <strain evidence="2">ATCC BAA-797 / 42BKT</strain>
    </source>
</reference>
<dbReference type="InterPro" id="IPR029058">
    <property type="entry name" value="AB_hydrolase_fold"/>
</dbReference>
<accession>A0A7U4M1B1</accession>
<dbReference type="OrthoDB" id="5319010at2"/>
<dbReference type="EMBL" id="CP011308">
    <property type="protein sequence ID" value="AKF25029.1"/>
    <property type="molecule type" value="Genomic_DNA"/>
</dbReference>